<feature type="region of interest" description="Disordered" evidence="1">
    <location>
        <begin position="1"/>
        <end position="61"/>
    </location>
</feature>
<evidence type="ECO:0000313" key="4">
    <source>
        <dbReference type="Proteomes" id="UP000198825"/>
    </source>
</evidence>
<protein>
    <submittedName>
        <fullName evidence="3">Uncharacterized protein</fullName>
    </submittedName>
</protein>
<dbReference type="STRING" id="546874.SAMN04488544_1625"/>
<keyword evidence="2" id="KW-1133">Transmembrane helix</keyword>
<reference evidence="4" key="1">
    <citation type="submission" date="2016-10" db="EMBL/GenBank/DDBJ databases">
        <authorList>
            <person name="Varghese N."/>
            <person name="Submissions S."/>
        </authorList>
    </citation>
    <scope>NUCLEOTIDE SEQUENCE [LARGE SCALE GENOMIC DNA]</scope>
    <source>
        <strain evidence="4">DSM 21743</strain>
    </source>
</reference>
<dbReference type="AlphaFoldDB" id="A0A1H2M9F8"/>
<dbReference type="Proteomes" id="UP000198825">
    <property type="component" value="Chromosome I"/>
</dbReference>
<organism evidence="3 4">
    <name type="scientific">Microlunatus sagamiharensis</name>
    <dbReference type="NCBI Taxonomy" id="546874"/>
    <lineage>
        <taxon>Bacteria</taxon>
        <taxon>Bacillati</taxon>
        <taxon>Actinomycetota</taxon>
        <taxon>Actinomycetes</taxon>
        <taxon>Propionibacteriales</taxon>
        <taxon>Propionibacteriaceae</taxon>
        <taxon>Microlunatus</taxon>
    </lineage>
</organism>
<feature type="transmembrane region" description="Helical" evidence="2">
    <location>
        <begin position="84"/>
        <end position="102"/>
    </location>
</feature>
<dbReference type="Gene3D" id="1.10.287.700">
    <property type="entry name" value="Helix hairpin bin"/>
    <property type="match status" value="1"/>
</dbReference>
<evidence type="ECO:0000256" key="1">
    <source>
        <dbReference type="SAM" id="MobiDB-lite"/>
    </source>
</evidence>
<feature type="transmembrane region" description="Helical" evidence="2">
    <location>
        <begin position="117"/>
        <end position="135"/>
    </location>
</feature>
<keyword evidence="2" id="KW-0472">Membrane</keyword>
<evidence type="ECO:0000313" key="3">
    <source>
        <dbReference type="EMBL" id="SDU89752.1"/>
    </source>
</evidence>
<keyword evidence="4" id="KW-1185">Reference proteome</keyword>
<accession>A0A1H2M9F8</accession>
<gene>
    <name evidence="3" type="ORF">SAMN04488544_1625</name>
</gene>
<evidence type="ECO:0000256" key="2">
    <source>
        <dbReference type="SAM" id="Phobius"/>
    </source>
</evidence>
<proteinExistence type="predicted"/>
<name>A0A1H2M9F8_9ACTN</name>
<dbReference type="EMBL" id="LT629799">
    <property type="protein sequence ID" value="SDU89752.1"/>
    <property type="molecule type" value="Genomic_DNA"/>
</dbReference>
<keyword evidence="2" id="KW-0812">Transmembrane</keyword>
<dbReference type="RefSeq" id="WP_197680668.1">
    <property type="nucleotide sequence ID" value="NZ_LT629799.1"/>
</dbReference>
<sequence>MGIQDKAEDAADRAKDVADDAADRAQDVADDVSGRAKDAADRLGDAAHDARRTASRAADDAVDELQRGHGVVNRLHRLGVRSEWAYVGGFASIGASLASWAISRNKTGDSKAQSDRWGIFIGHWAPTFMALGVALKLEEKR</sequence>
<feature type="compositionally biased region" description="Basic and acidic residues" evidence="1">
    <location>
        <begin position="1"/>
        <end position="52"/>
    </location>
</feature>